<dbReference type="Pfam" id="PF01920">
    <property type="entry name" value="Prefoldin_2"/>
    <property type="match status" value="1"/>
</dbReference>
<keyword evidence="5" id="KW-1185">Reference proteome</keyword>
<gene>
    <name evidence="4" type="ORF">ALEPTO_LOCUS9105</name>
</gene>
<evidence type="ECO:0000256" key="2">
    <source>
        <dbReference type="ARBA" id="ARBA00023186"/>
    </source>
</evidence>
<comment type="similarity">
    <text evidence="1">Belongs to the prefoldin subunit beta family.</text>
</comment>
<dbReference type="Proteomes" id="UP000789508">
    <property type="component" value="Unassembled WGS sequence"/>
</dbReference>
<dbReference type="Gene3D" id="1.10.287.370">
    <property type="match status" value="1"/>
</dbReference>
<evidence type="ECO:0000313" key="4">
    <source>
        <dbReference type="EMBL" id="CAG8624401.1"/>
    </source>
</evidence>
<evidence type="ECO:0000256" key="1">
    <source>
        <dbReference type="ARBA" id="ARBA00008045"/>
    </source>
</evidence>
<dbReference type="InterPro" id="IPR009053">
    <property type="entry name" value="Prefoldin"/>
</dbReference>
<name>A0A9N9GRE3_9GLOM</name>
<dbReference type="OrthoDB" id="2015447at2759"/>
<feature type="coiled-coil region" evidence="3">
    <location>
        <begin position="103"/>
        <end position="130"/>
    </location>
</feature>
<dbReference type="GO" id="GO:0051082">
    <property type="term" value="F:unfolded protein binding"/>
    <property type="evidence" value="ECO:0007669"/>
    <property type="project" value="InterPro"/>
</dbReference>
<dbReference type="SUPFAM" id="SSF46579">
    <property type="entry name" value="Prefoldin"/>
    <property type="match status" value="1"/>
</dbReference>
<dbReference type="GO" id="GO:0044183">
    <property type="term" value="F:protein folding chaperone"/>
    <property type="evidence" value="ECO:0007669"/>
    <property type="project" value="TreeGrafter"/>
</dbReference>
<dbReference type="PANTHER" id="PTHR20903:SF0">
    <property type="entry name" value="PREFOLDIN SUBUNIT 1"/>
    <property type="match status" value="1"/>
</dbReference>
<sequence>MSIPDETLRKVQEIEIQFENQLHVLFELQNRLVENNRQLSAVKAQIAGKEREKKIAELTKRELLALLEGDSGDGKGKNAAVKDVTTYKSVGKAFFRTDLDVLLEEHNDRISKATSELSALEQQKKYLERNISESQTGLREKIALKKDMGQINIIFISVLLTNNNHERPSLHIYSFP</sequence>
<dbReference type="InterPro" id="IPR002777">
    <property type="entry name" value="PFD_beta-like"/>
</dbReference>
<keyword evidence="2" id="KW-0143">Chaperone</keyword>
<comment type="caution">
    <text evidence="4">The sequence shown here is derived from an EMBL/GenBank/DDBJ whole genome shotgun (WGS) entry which is preliminary data.</text>
</comment>
<feature type="coiled-coil region" evidence="3">
    <location>
        <begin position="25"/>
        <end position="52"/>
    </location>
</feature>
<dbReference type="GO" id="GO:0016272">
    <property type="term" value="C:prefoldin complex"/>
    <property type="evidence" value="ECO:0007669"/>
    <property type="project" value="InterPro"/>
</dbReference>
<dbReference type="AlphaFoldDB" id="A0A9N9GRE3"/>
<evidence type="ECO:0000256" key="3">
    <source>
        <dbReference type="SAM" id="Coils"/>
    </source>
</evidence>
<keyword evidence="3" id="KW-0175">Coiled coil</keyword>
<proteinExistence type="inferred from homology"/>
<evidence type="ECO:0000313" key="5">
    <source>
        <dbReference type="Proteomes" id="UP000789508"/>
    </source>
</evidence>
<reference evidence="4" key="1">
    <citation type="submission" date="2021-06" db="EMBL/GenBank/DDBJ databases">
        <authorList>
            <person name="Kallberg Y."/>
            <person name="Tangrot J."/>
            <person name="Rosling A."/>
        </authorList>
    </citation>
    <scope>NUCLEOTIDE SEQUENCE</scope>
    <source>
        <strain evidence="4">FL130A</strain>
    </source>
</reference>
<feature type="non-terminal residue" evidence="4">
    <location>
        <position position="176"/>
    </location>
</feature>
<dbReference type="EMBL" id="CAJVPS010006358">
    <property type="protein sequence ID" value="CAG8624401.1"/>
    <property type="molecule type" value="Genomic_DNA"/>
</dbReference>
<accession>A0A9N9GRE3</accession>
<organism evidence="4 5">
    <name type="scientific">Ambispora leptoticha</name>
    <dbReference type="NCBI Taxonomy" id="144679"/>
    <lineage>
        <taxon>Eukaryota</taxon>
        <taxon>Fungi</taxon>
        <taxon>Fungi incertae sedis</taxon>
        <taxon>Mucoromycota</taxon>
        <taxon>Glomeromycotina</taxon>
        <taxon>Glomeromycetes</taxon>
        <taxon>Archaeosporales</taxon>
        <taxon>Ambisporaceae</taxon>
        <taxon>Ambispora</taxon>
    </lineage>
</organism>
<dbReference type="PANTHER" id="PTHR20903">
    <property type="entry name" value="PREFOLDIN SUBUNIT 1-RELATED"/>
    <property type="match status" value="1"/>
</dbReference>
<dbReference type="GO" id="GO:0005737">
    <property type="term" value="C:cytoplasm"/>
    <property type="evidence" value="ECO:0007669"/>
    <property type="project" value="TreeGrafter"/>
</dbReference>
<protein>
    <submittedName>
        <fullName evidence="4">6854_t:CDS:1</fullName>
    </submittedName>
</protein>